<evidence type="ECO:0000259" key="2">
    <source>
        <dbReference type="Pfam" id="PF18957"/>
    </source>
</evidence>
<reference evidence="3 4" key="1">
    <citation type="submission" date="2017-08" db="EMBL/GenBank/DDBJ databases">
        <title>Whole genome sequences of 6 clinical strains closest to Corynebacterium imitans.</title>
        <authorList>
            <person name="Bernier A.-M."/>
            <person name="Burdz T."/>
            <person name="Bernard K."/>
        </authorList>
    </citation>
    <scope>NUCLEOTIDE SEQUENCE [LARGE SCALE GENOMIC DNA]</scope>
    <source>
        <strain evidence="3 4">NML93-0607</strain>
    </source>
</reference>
<evidence type="ECO:0000256" key="1">
    <source>
        <dbReference type="SAM" id="MobiDB-lite"/>
    </source>
</evidence>
<feature type="compositionally biased region" description="Low complexity" evidence="1">
    <location>
        <begin position="1012"/>
        <end position="1072"/>
    </location>
</feature>
<feature type="domain" description="Long Rib" evidence="2">
    <location>
        <begin position="313"/>
        <end position="400"/>
    </location>
</feature>
<name>A0ABX4HBA8_9CORY</name>
<protein>
    <recommendedName>
        <fullName evidence="2">Long Rib domain-containing protein</fullName>
    </recommendedName>
</protein>
<dbReference type="Pfam" id="PF18957">
    <property type="entry name" value="RibLong"/>
    <property type="match status" value="3"/>
</dbReference>
<comment type="caution">
    <text evidence="3">The sequence shown here is derived from an EMBL/GenBank/DDBJ whole genome shotgun (WGS) entry which is preliminary data.</text>
</comment>
<feature type="domain" description="Long Rib" evidence="2">
    <location>
        <begin position="875"/>
        <end position="963"/>
    </location>
</feature>
<sequence length="1194" mass="123965">MAGAPRGDADASDYPLFTYYRPEFGNWLYVLRDQVNRGDAFNPPVYAHFIPEYEKVTPPQPLTYTKLDGPEWLEVDSNTGQIRITNDISAYLRMTNRLTTPEQVASLSVKVTYPDGHDWTQHLTVVLFNNEESYEAYNNPATVEEPRFARRPIPLTPGETLTLTRKDISWKDPQVQCGEKPGEELVRCKERETPGFWPDGIWDADLVVEPQPQEENPGNPLLDPQYVNVEVVNDANGQFQELRIHAEKKLEELTNQGYAGGALPIRFRWKAHDGESFTTFDDSTMEEAWDTVPLYVFFGNLSDKDNYVPRAVAPITTATGQEGSAALPEFDSAGIAGDPEQPVNPTFTVVGKDAEWVSVENGRIVARPTAPEHVGTHKVQMRVDFQDGSHSRFGVDVTVTPLSAQYEPRWDDATLERGTTTVRVPLAGTLRGEDATTSVAADTDGFAATANADGSITVTAPADAKVGTTATLTATTKYSDTTEGKPDTVDTDTFTVTVVAPPGDNVADLGDAPYPPQRIARDEERKVAAPAGENIAFAPVTEADSGAPGYTGPTPTWAQVDADGTITLRPDAKVPSGLVRVPVRAEDGSGNVRIIEVPVTVGANRSEVAYPTRTEAQVGEPVTIAPLEGVREGLEFAVVGGEGSVDKQGTISYTPKLSQAGERTLRVRVTDHSGATRDIEVPVTVRTVSDRTAPTWADASAPQGEPIEVANSGDSVEGAVVEASLIDATSWSASANGDSVTVHPGAGAKAGDRATLRITATYGDGSSDTQDVTVRVTDARAYPEGTVVAPAGETTRSEAPGGFGDSATFALAEGSPHGNWVAIDPATGAATLTPAARKRDAEFVVAGSYDIPVLATLPGGEHVELTLPVAVTSLAANLHPKWRDVAGAAGAQLSSANVGDALPEGTVVAATGPGGWDVALADAEGTVTLRPPAGAKAGDATPVRLALTYPDGSTQDAAFTAKVARGGQATTAMTQATATTQTSSATATTVTAEPTATAQPSEPAQTAKPVRPSATTPAVPTTAAPTTAKTEAPTATATTATTVTTEASSTTTTTATSHMATTAPTAATTTPPQDGVQGKPGSSSSGSTGSGVGGSSTSMLLALAASPLLLLVPIALAQQVQVPGLTPALDELDAQLRALPLEVTGALDTALEGSGFHLGGAAAAGGVVLTSIVALSIAIAAGQAQGQIGSSAPQ</sequence>
<evidence type="ECO:0000313" key="4">
    <source>
        <dbReference type="Proteomes" id="UP000218281"/>
    </source>
</evidence>
<gene>
    <name evidence="3" type="ORF">CKJ81_04205</name>
</gene>
<evidence type="ECO:0000313" key="3">
    <source>
        <dbReference type="EMBL" id="PAT06633.1"/>
    </source>
</evidence>
<feature type="region of interest" description="Disordered" evidence="1">
    <location>
        <begin position="976"/>
        <end position="1093"/>
    </location>
</feature>
<organism evidence="3 4">
    <name type="scientific">Corynebacterium hadale</name>
    <dbReference type="NCBI Taxonomy" id="2026255"/>
    <lineage>
        <taxon>Bacteria</taxon>
        <taxon>Bacillati</taxon>
        <taxon>Actinomycetota</taxon>
        <taxon>Actinomycetes</taxon>
        <taxon>Mycobacteriales</taxon>
        <taxon>Corynebacteriaceae</taxon>
        <taxon>Corynebacterium</taxon>
    </lineage>
</organism>
<feature type="compositionally biased region" description="Low complexity" evidence="1">
    <location>
        <begin position="976"/>
        <end position="999"/>
    </location>
</feature>
<proteinExistence type="predicted"/>
<feature type="domain" description="Long Rib" evidence="2">
    <location>
        <begin position="690"/>
        <end position="777"/>
    </location>
</feature>
<dbReference type="InterPro" id="IPR044055">
    <property type="entry name" value="RibLong"/>
</dbReference>
<keyword evidence="4" id="KW-1185">Reference proteome</keyword>
<accession>A0ABX4HBA8</accession>
<dbReference type="Proteomes" id="UP000218281">
    <property type="component" value="Unassembled WGS sequence"/>
</dbReference>
<dbReference type="EMBL" id="NSGO01000003">
    <property type="protein sequence ID" value="PAT06633.1"/>
    <property type="molecule type" value="Genomic_DNA"/>
</dbReference>